<dbReference type="NCBIfam" id="NF004685">
    <property type="entry name" value="PRK06029.1"/>
    <property type="match status" value="1"/>
</dbReference>
<keyword evidence="1 7" id="KW-0637">Prenyltransferase</keyword>
<comment type="function">
    <text evidence="7">Flavin prenyltransferase that catalyzes the synthesis of the prenylated FMN cofactor (prenyl-FMN) for 4-hydroxy-3-polyprenylbenzoic acid decarboxylase UbiD. The prenyltransferase is metal-independent and links a dimethylallyl moiety from dimethylallyl monophosphate (DMAP) to the flavin N5 and C6 atoms of FMN.</text>
</comment>
<keyword evidence="10" id="KW-1185">Reference proteome</keyword>
<protein>
    <recommendedName>
        <fullName evidence="7">Flavin prenyltransferase UbiX</fullName>
        <ecNumber evidence="7">2.5.1.129</ecNumber>
    </recommendedName>
</protein>
<feature type="domain" description="Flavoprotein" evidence="8">
    <location>
        <begin position="1"/>
        <end position="171"/>
    </location>
</feature>
<evidence type="ECO:0000256" key="6">
    <source>
        <dbReference type="ARBA" id="ARBA00060793"/>
    </source>
</evidence>
<comment type="caution">
    <text evidence="7">Lacks conserved residue(s) required for the propagation of feature annotation.</text>
</comment>
<comment type="caution">
    <text evidence="9">The sequence shown here is derived from an EMBL/GenBank/DDBJ whole genome shotgun (WGS) entry which is preliminary data.</text>
</comment>
<organism evidence="9 10">
    <name type="scientific">Pseudodesulfovibrio hydrargyri</name>
    <dbReference type="NCBI Taxonomy" id="2125990"/>
    <lineage>
        <taxon>Bacteria</taxon>
        <taxon>Pseudomonadati</taxon>
        <taxon>Thermodesulfobacteriota</taxon>
        <taxon>Desulfovibrionia</taxon>
        <taxon>Desulfovibrionales</taxon>
        <taxon>Desulfovibrionaceae</taxon>
    </lineage>
</organism>
<feature type="binding site" evidence="7">
    <location>
        <position position="151"/>
    </location>
    <ligand>
        <name>dimethylallyl phosphate</name>
        <dbReference type="ChEBI" id="CHEBI:88052"/>
    </ligand>
</feature>
<proteinExistence type="inferred from homology"/>
<dbReference type="NCBIfam" id="TIGR00421">
    <property type="entry name" value="ubiX_pad"/>
    <property type="match status" value="1"/>
</dbReference>
<accession>A0A1J5MX43</accession>
<evidence type="ECO:0000256" key="7">
    <source>
        <dbReference type="HAMAP-Rule" id="MF_01984"/>
    </source>
</evidence>
<evidence type="ECO:0000256" key="2">
    <source>
        <dbReference type="ARBA" id="ARBA00022630"/>
    </source>
</evidence>
<dbReference type="EMBL" id="LKAQ01000004">
    <property type="protein sequence ID" value="OIQ50522.1"/>
    <property type="molecule type" value="Genomic_DNA"/>
</dbReference>
<dbReference type="Pfam" id="PF02441">
    <property type="entry name" value="Flavoprotein"/>
    <property type="match status" value="1"/>
</dbReference>
<evidence type="ECO:0000256" key="3">
    <source>
        <dbReference type="ARBA" id="ARBA00022643"/>
    </source>
</evidence>
<evidence type="ECO:0000259" key="8">
    <source>
        <dbReference type="Pfam" id="PF02441"/>
    </source>
</evidence>
<dbReference type="EC" id="2.5.1.129" evidence="7"/>
<feature type="binding site" evidence="7">
    <location>
        <position position="167"/>
    </location>
    <ligand>
        <name>dimethylallyl phosphate</name>
        <dbReference type="ChEBI" id="CHEBI:88052"/>
    </ligand>
</feature>
<dbReference type="RefSeq" id="WP_071545955.1">
    <property type="nucleotide sequence ID" value="NZ_LKAQ01000004.1"/>
</dbReference>
<feature type="binding site" evidence="7">
    <location>
        <begin position="86"/>
        <end position="89"/>
    </location>
    <ligand>
        <name>FMN</name>
        <dbReference type="ChEBI" id="CHEBI:58210"/>
    </ligand>
</feature>
<gene>
    <name evidence="9" type="primary">bsdB</name>
    <name evidence="7" type="synonym">ubiX</name>
    <name evidence="9" type="ORF">BerOc1_02460</name>
</gene>
<name>A0A1J5MX43_9BACT</name>
<dbReference type="SUPFAM" id="SSF52507">
    <property type="entry name" value="Homo-oligomeric flavin-containing Cys decarboxylases, HFCD"/>
    <property type="match status" value="1"/>
</dbReference>
<dbReference type="AlphaFoldDB" id="A0A1J5MX43"/>
<feature type="binding site" evidence="7">
    <location>
        <position position="121"/>
    </location>
    <ligand>
        <name>FMN</name>
        <dbReference type="ChEBI" id="CHEBI:58210"/>
    </ligand>
</feature>
<evidence type="ECO:0000256" key="1">
    <source>
        <dbReference type="ARBA" id="ARBA00022602"/>
    </source>
</evidence>
<evidence type="ECO:0000256" key="4">
    <source>
        <dbReference type="ARBA" id="ARBA00022679"/>
    </source>
</evidence>
<dbReference type="GO" id="GO:0106141">
    <property type="term" value="F:flavin prenyltransferase activity"/>
    <property type="evidence" value="ECO:0007669"/>
    <property type="project" value="UniProtKB-EC"/>
</dbReference>
<evidence type="ECO:0000313" key="9">
    <source>
        <dbReference type="EMBL" id="OIQ50522.1"/>
    </source>
</evidence>
<dbReference type="HAMAP" id="MF_01984">
    <property type="entry name" value="ubiX_pad"/>
    <property type="match status" value="1"/>
</dbReference>
<keyword evidence="4 7" id="KW-0808">Transferase</keyword>
<comment type="similarity">
    <text evidence="6 7">Belongs to the UbiX/PAD1 family.</text>
</comment>
<dbReference type="FunFam" id="3.40.50.1950:FF:000001">
    <property type="entry name" value="Flavin prenyltransferase UbiX"/>
    <property type="match status" value="1"/>
</dbReference>
<evidence type="ECO:0000313" key="10">
    <source>
        <dbReference type="Proteomes" id="UP000181901"/>
    </source>
</evidence>
<keyword evidence="3 7" id="KW-0288">FMN</keyword>
<keyword evidence="9" id="KW-0456">Lyase</keyword>
<dbReference type="InterPro" id="IPR004507">
    <property type="entry name" value="UbiX-like"/>
</dbReference>
<sequence>MRIIVGITGASGAVYGLRLLQELAKLGHEVHATVSNSGWKVLDHECGADADTIRPLVHALYAVEDIAAPIASGSFRADVMAVAPCTMRTLAAISSGLAGNLLCRAADVMLKERKNLVLAVRETPLNAIHLENMLTLARLGVGIVPACPGFYHAPRTLDDLVSIMVGRILDSMGIDNDIFTRWGGFPEDR</sequence>
<dbReference type="InterPro" id="IPR036551">
    <property type="entry name" value="Flavin_trans-like"/>
</dbReference>
<feature type="binding site" evidence="7">
    <location>
        <position position="35"/>
    </location>
    <ligand>
        <name>FMN</name>
        <dbReference type="ChEBI" id="CHEBI:58210"/>
    </ligand>
</feature>
<dbReference type="Gene3D" id="3.40.50.1950">
    <property type="entry name" value="Flavin prenyltransferase-like"/>
    <property type="match status" value="1"/>
</dbReference>
<dbReference type="GO" id="GO:0016831">
    <property type="term" value="F:carboxy-lyase activity"/>
    <property type="evidence" value="ECO:0007669"/>
    <property type="project" value="TreeGrafter"/>
</dbReference>
<dbReference type="OrthoDB" id="9781577at2"/>
<evidence type="ECO:0000256" key="5">
    <source>
        <dbReference type="ARBA" id="ARBA00050612"/>
    </source>
</evidence>
<dbReference type="Proteomes" id="UP000181901">
    <property type="component" value="Unassembled WGS sequence"/>
</dbReference>
<dbReference type="PANTHER" id="PTHR43374">
    <property type="entry name" value="FLAVIN PRENYLTRANSFERASE"/>
    <property type="match status" value="1"/>
</dbReference>
<dbReference type="PANTHER" id="PTHR43374:SF1">
    <property type="entry name" value="FLAVIN PRENYLTRANSFERASE PAD1, MITOCHONDRIAL"/>
    <property type="match status" value="1"/>
</dbReference>
<dbReference type="InterPro" id="IPR003382">
    <property type="entry name" value="Flavoprotein"/>
</dbReference>
<feature type="binding site" evidence="7">
    <location>
        <begin position="9"/>
        <end position="11"/>
    </location>
    <ligand>
        <name>FMN</name>
        <dbReference type="ChEBI" id="CHEBI:58210"/>
    </ligand>
</feature>
<reference evidence="9 10" key="1">
    <citation type="submission" date="2015-09" db="EMBL/GenBank/DDBJ databases">
        <title>Genome of Desulfovibrio dechloracetivorans BerOc1, a mercury methylating strain isolated from highly hydrocarbons and metals contaminated coastal sediments.</title>
        <authorList>
            <person name="Goni Urriza M."/>
            <person name="Gassie C."/>
            <person name="Bouchez O."/>
            <person name="Klopp C."/>
            <person name="Ranchou-Peyruse A."/>
            <person name="Remy G."/>
        </authorList>
    </citation>
    <scope>NUCLEOTIDE SEQUENCE [LARGE SCALE GENOMIC DNA]</scope>
    <source>
        <strain evidence="9 10">BerOc1</strain>
    </source>
</reference>
<keyword evidence="2 7" id="KW-0285">Flavoprotein</keyword>
<comment type="catalytic activity">
    <reaction evidence="5 7">
        <text>dimethylallyl phosphate + FMNH2 = prenylated FMNH2 + phosphate</text>
        <dbReference type="Rhea" id="RHEA:37743"/>
        <dbReference type="ChEBI" id="CHEBI:43474"/>
        <dbReference type="ChEBI" id="CHEBI:57618"/>
        <dbReference type="ChEBI" id="CHEBI:87467"/>
        <dbReference type="ChEBI" id="CHEBI:88052"/>
        <dbReference type="EC" id="2.5.1.129"/>
    </reaction>
</comment>